<dbReference type="Pfam" id="PF09769">
    <property type="entry name" value="ApoO"/>
    <property type="match status" value="1"/>
</dbReference>
<evidence type="ECO:0000313" key="3">
    <source>
        <dbReference type="EMBL" id="KAG0309824.1"/>
    </source>
</evidence>
<keyword evidence="1" id="KW-0999">Mitochondrion inner membrane</keyword>
<dbReference type="PANTHER" id="PTHR28268:SF1">
    <property type="entry name" value="MICOS SUBUNIT MIC26"/>
    <property type="match status" value="1"/>
</dbReference>
<keyword evidence="1" id="KW-0472">Membrane</keyword>
<sequence length="815" mass="93393">MYRVKAKPLAVAQRIRNPTLLITSTVALVFAGSLATKTAYCEHDSSIQAQADDLKEAVQEFTDHILQLADSPYDNKSSSSSSGRDRGHSSPFFSSMGHRSHGGFGFRSSDEEGDHNDSYRHQNHIRASSEGKVSSFRRGGGSQFRGAYVEEPLIPALFYITVAGLTGRILARKSNFMFRFLSPIALALGASAYCIPRTTNNVIHGLRTYDYTQWSHDMHHKFFHAKKSIIETTYGLTSAAGSVAGTVVHGAQDTAHDLSEKTHELSDKTQHLLKDVKEKGVHVAHDIQDKGESLVKEAKHMGHDLTRGVGHAKDQVEGKVEEGVEHAKHWWNSEKKTVEKSAKDFSKAARQTGEDAKDWARQTGEDAKDWAAKQQRSHSGFNRHDVERGFERFKSRAQDGSYNAREDMNDAFENGRSSRLGRDARRKFDSWKDSAEDWAQDRSREARGSFERAKNSAQDWTQDRGYESRQIGRDVENRLDDARREFKKYGREAENRFDDARDELKNAKNSAKDWTQDRGYESRQIGRDVENRFDDARREFKKYGREAENRFDDARDELKKHGREARDFSEDRFRDARRDIRNRAEDLQDHGRRQFHKFEREVDDRTNGRGSGGWGFGGDRNSEDYGGRRGRYEEREEYGGRGGGWKIDDTRPRRSVTEAAKEGKHWWSSSSPRHSSAADPYESYDRDTNNRSTWWKAGSGPSIEESVQDQFDQAKHQVRRGTDRFRENVDDKMHETQSWFDDTKHDLQDRFQHAKHDLRNKFAHDQGREFRGFGKGVGGHNHESIYSHDNWFHYDHGEEATAAGGARRGRGERGL</sequence>
<reference evidence="3" key="1">
    <citation type="journal article" date="2020" name="Fungal Divers.">
        <title>Resolving the Mortierellaceae phylogeny through synthesis of multi-gene phylogenetics and phylogenomics.</title>
        <authorList>
            <person name="Vandepol N."/>
            <person name="Liber J."/>
            <person name="Desiro A."/>
            <person name="Na H."/>
            <person name="Kennedy M."/>
            <person name="Barry K."/>
            <person name="Grigoriev I.V."/>
            <person name="Miller A.N."/>
            <person name="O'Donnell K."/>
            <person name="Stajich J.E."/>
            <person name="Bonito G."/>
        </authorList>
    </citation>
    <scope>NUCLEOTIDE SEQUENCE</scope>
    <source>
        <strain evidence="3">NVP60</strain>
    </source>
</reference>
<comment type="subunit">
    <text evidence="1">Component of the mitochondrial contact site and cristae organizing system (MICOS) complex.</text>
</comment>
<gene>
    <name evidence="3" type="ORF">BGZ97_012966</name>
</gene>
<dbReference type="EMBL" id="JAAAIN010000914">
    <property type="protein sequence ID" value="KAG0309824.1"/>
    <property type="molecule type" value="Genomic_DNA"/>
</dbReference>
<feature type="compositionally biased region" description="Basic and acidic residues" evidence="2">
    <location>
        <begin position="646"/>
        <end position="665"/>
    </location>
</feature>
<comment type="caution">
    <text evidence="3">The sequence shown here is derived from an EMBL/GenBank/DDBJ whole genome shotgun (WGS) entry which is preliminary data.</text>
</comment>
<dbReference type="InterPro" id="IPR033181">
    <property type="entry name" value="Mic26_fungi"/>
</dbReference>
<comment type="subcellular location">
    <subcellularLocation>
        <location evidence="1">Mitochondrion inner membrane</location>
    </subcellularLocation>
</comment>
<feature type="compositionally biased region" description="Basic and acidic residues" evidence="2">
    <location>
        <begin position="431"/>
        <end position="454"/>
    </location>
</feature>
<feature type="region of interest" description="Disordered" evidence="2">
    <location>
        <begin position="431"/>
        <end position="468"/>
    </location>
</feature>
<feature type="compositionally biased region" description="Basic and acidic residues" evidence="2">
    <location>
        <begin position="620"/>
        <end position="639"/>
    </location>
</feature>
<dbReference type="InterPro" id="IPR019166">
    <property type="entry name" value="MIC26/MIC27"/>
</dbReference>
<feature type="compositionally biased region" description="Basic and acidic residues" evidence="2">
    <location>
        <begin position="551"/>
        <end position="607"/>
    </location>
</feature>
<keyword evidence="1" id="KW-0496">Mitochondrion</keyword>
<comment type="function">
    <text evidence="1">Component of the MICOS complex, a large protein complex of the mitochondrial inner membrane that plays crucial roles in the maintenance of crista junctions, inner membrane architecture, and formation of contact sites to the outer membrane.</text>
</comment>
<dbReference type="Proteomes" id="UP000823405">
    <property type="component" value="Unassembled WGS sequence"/>
</dbReference>
<keyword evidence="4" id="KW-1185">Reference proteome</keyword>
<accession>A0A9P6R0E4</accession>
<feature type="compositionally biased region" description="Low complexity" evidence="2">
    <location>
        <begin position="666"/>
        <end position="675"/>
    </location>
</feature>
<dbReference type="AlphaFoldDB" id="A0A9P6R0E4"/>
<dbReference type="Gene3D" id="1.20.120.20">
    <property type="entry name" value="Apolipoprotein"/>
    <property type="match status" value="1"/>
</dbReference>
<feature type="region of interest" description="Disordered" evidence="2">
    <location>
        <begin position="70"/>
        <end position="137"/>
    </location>
</feature>
<proteinExistence type="predicted"/>
<dbReference type="GO" id="GO:0044284">
    <property type="term" value="C:mitochondrial crista junction"/>
    <property type="evidence" value="ECO:0007669"/>
    <property type="project" value="TreeGrafter"/>
</dbReference>
<name>A0A9P6R0E4_9FUNG</name>
<evidence type="ECO:0000313" key="4">
    <source>
        <dbReference type="Proteomes" id="UP000823405"/>
    </source>
</evidence>
<dbReference type="GO" id="GO:0042407">
    <property type="term" value="P:cristae formation"/>
    <property type="evidence" value="ECO:0007669"/>
    <property type="project" value="InterPro"/>
</dbReference>
<evidence type="ECO:0000256" key="2">
    <source>
        <dbReference type="SAM" id="MobiDB-lite"/>
    </source>
</evidence>
<evidence type="ECO:0000256" key="1">
    <source>
        <dbReference type="RuleBase" id="RU363021"/>
    </source>
</evidence>
<feature type="region of interest" description="Disordered" evidence="2">
    <location>
        <begin position="500"/>
        <end position="528"/>
    </location>
</feature>
<dbReference type="PANTHER" id="PTHR28268">
    <property type="entry name" value="MICOS SUBUNIT MIC26"/>
    <property type="match status" value="1"/>
</dbReference>
<feature type="compositionally biased region" description="Gly residues" evidence="2">
    <location>
        <begin position="609"/>
        <end position="618"/>
    </location>
</feature>
<feature type="region of interest" description="Disordered" evidence="2">
    <location>
        <begin position="397"/>
        <end position="417"/>
    </location>
</feature>
<protein>
    <recommendedName>
        <fullName evidence="1">MICOS complex subunit</fullName>
    </recommendedName>
</protein>
<dbReference type="GO" id="GO:0061617">
    <property type="term" value="C:MICOS complex"/>
    <property type="evidence" value="ECO:0007669"/>
    <property type="project" value="UniProtKB-UniRule"/>
</dbReference>
<organism evidence="3 4">
    <name type="scientific">Linnemannia gamsii</name>
    <dbReference type="NCBI Taxonomy" id="64522"/>
    <lineage>
        <taxon>Eukaryota</taxon>
        <taxon>Fungi</taxon>
        <taxon>Fungi incertae sedis</taxon>
        <taxon>Mucoromycota</taxon>
        <taxon>Mortierellomycotina</taxon>
        <taxon>Mortierellomycetes</taxon>
        <taxon>Mortierellales</taxon>
        <taxon>Mortierellaceae</taxon>
        <taxon>Linnemannia</taxon>
    </lineage>
</organism>
<dbReference type="OrthoDB" id="2399148at2759"/>
<feature type="region of interest" description="Disordered" evidence="2">
    <location>
        <begin position="551"/>
        <end position="685"/>
    </location>
</feature>